<reference evidence="2" key="1">
    <citation type="submission" date="2017-06" db="EMBL/GenBank/DDBJ databases">
        <authorList>
            <person name="Varghese N."/>
            <person name="Submissions S."/>
        </authorList>
    </citation>
    <scope>NUCLEOTIDE SEQUENCE [LARGE SCALE GENOMIC DNA]</scope>
    <source>
        <strain evidence="2">LNB2</strain>
    </source>
</reference>
<proteinExistence type="predicted"/>
<dbReference type="AlphaFoldDB" id="A0A239F851"/>
<evidence type="ECO:0000313" key="1">
    <source>
        <dbReference type="EMBL" id="SNS52995.1"/>
    </source>
</evidence>
<sequence length="85" mass="9508">MLLRLRAIAWALAVSIDQLAHIILAAPKYLILGGPVPDPDETISSKVGRMAVRGRRWALIAERVIDWLFERLGEAPGHCRRNIGR</sequence>
<protein>
    <submittedName>
        <fullName evidence="1">Uncharacterized protein</fullName>
    </submittedName>
</protein>
<keyword evidence="2" id="KW-1185">Reference proteome</keyword>
<dbReference type="Proteomes" id="UP000198281">
    <property type="component" value="Unassembled WGS sequence"/>
</dbReference>
<dbReference type="EMBL" id="FZOS01000008">
    <property type="protein sequence ID" value="SNS52995.1"/>
    <property type="molecule type" value="Genomic_DNA"/>
</dbReference>
<name>A0A239F851_9SPHN</name>
<gene>
    <name evidence="1" type="ORF">SAMN06295912_108109</name>
</gene>
<accession>A0A239F851</accession>
<evidence type="ECO:0000313" key="2">
    <source>
        <dbReference type="Proteomes" id="UP000198281"/>
    </source>
</evidence>
<organism evidence="1 2">
    <name type="scientific">Edaphosphingomonas laterariae</name>
    <dbReference type="NCBI Taxonomy" id="861865"/>
    <lineage>
        <taxon>Bacteria</taxon>
        <taxon>Pseudomonadati</taxon>
        <taxon>Pseudomonadota</taxon>
        <taxon>Alphaproteobacteria</taxon>
        <taxon>Sphingomonadales</taxon>
        <taxon>Rhizorhabdaceae</taxon>
        <taxon>Edaphosphingomonas</taxon>
    </lineage>
</organism>
<dbReference type="RefSeq" id="WP_245842774.1">
    <property type="nucleotide sequence ID" value="NZ_FZOS01000008.1"/>
</dbReference>